<accession>A0A7J6TN46</accession>
<evidence type="ECO:0000313" key="1">
    <source>
        <dbReference type="EMBL" id="KAF4745740.1"/>
    </source>
</evidence>
<proteinExistence type="predicted"/>
<feature type="non-terminal residue" evidence="1">
    <location>
        <position position="1"/>
    </location>
</feature>
<dbReference type="Proteomes" id="UP000574390">
    <property type="component" value="Unassembled WGS sequence"/>
</dbReference>
<dbReference type="EMBL" id="JABANM010006555">
    <property type="protein sequence ID" value="KAF4745740.1"/>
    <property type="molecule type" value="Genomic_DNA"/>
</dbReference>
<protein>
    <submittedName>
        <fullName evidence="1">Uncharacterized protein</fullName>
    </submittedName>
</protein>
<evidence type="ECO:0000313" key="2">
    <source>
        <dbReference type="Proteomes" id="UP000574390"/>
    </source>
</evidence>
<sequence>VGREELCEVLASRTRLAFDTRRCGSHGVLDSYSVRAASGLLVDDNIEDANHGK</sequence>
<gene>
    <name evidence="1" type="ORF">FOZ62_029358</name>
</gene>
<dbReference type="AlphaFoldDB" id="A0A7J6TN46"/>
<comment type="caution">
    <text evidence="1">The sequence shown here is derived from an EMBL/GenBank/DDBJ whole genome shotgun (WGS) entry which is preliminary data.</text>
</comment>
<feature type="non-terminal residue" evidence="1">
    <location>
        <position position="53"/>
    </location>
</feature>
<name>A0A7J6TN46_PEROL</name>
<organism evidence="1 2">
    <name type="scientific">Perkinsus olseni</name>
    <name type="common">Perkinsus atlanticus</name>
    <dbReference type="NCBI Taxonomy" id="32597"/>
    <lineage>
        <taxon>Eukaryota</taxon>
        <taxon>Sar</taxon>
        <taxon>Alveolata</taxon>
        <taxon>Perkinsozoa</taxon>
        <taxon>Perkinsea</taxon>
        <taxon>Perkinsida</taxon>
        <taxon>Perkinsidae</taxon>
        <taxon>Perkinsus</taxon>
    </lineage>
</organism>
<reference evidence="1 2" key="1">
    <citation type="submission" date="2020-04" db="EMBL/GenBank/DDBJ databases">
        <title>Perkinsus olseni comparative genomics.</title>
        <authorList>
            <person name="Bogema D.R."/>
        </authorList>
    </citation>
    <scope>NUCLEOTIDE SEQUENCE [LARGE SCALE GENOMIC DNA]</scope>
    <source>
        <strain evidence="1">ATCC PRA-205</strain>
    </source>
</reference>